<name>A0A3N4HEW3_ASCIM</name>
<proteinExistence type="predicted"/>
<reference evidence="2 3" key="1">
    <citation type="journal article" date="2018" name="Nat. Ecol. Evol.">
        <title>Pezizomycetes genomes reveal the molecular basis of ectomycorrhizal truffle lifestyle.</title>
        <authorList>
            <person name="Murat C."/>
            <person name="Payen T."/>
            <person name="Noel B."/>
            <person name="Kuo A."/>
            <person name="Morin E."/>
            <person name="Chen J."/>
            <person name="Kohler A."/>
            <person name="Krizsan K."/>
            <person name="Balestrini R."/>
            <person name="Da Silva C."/>
            <person name="Montanini B."/>
            <person name="Hainaut M."/>
            <person name="Levati E."/>
            <person name="Barry K.W."/>
            <person name="Belfiori B."/>
            <person name="Cichocki N."/>
            <person name="Clum A."/>
            <person name="Dockter R.B."/>
            <person name="Fauchery L."/>
            <person name="Guy J."/>
            <person name="Iotti M."/>
            <person name="Le Tacon F."/>
            <person name="Lindquist E.A."/>
            <person name="Lipzen A."/>
            <person name="Malagnac F."/>
            <person name="Mello A."/>
            <person name="Molinier V."/>
            <person name="Miyauchi S."/>
            <person name="Poulain J."/>
            <person name="Riccioni C."/>
            <person name="Rubini A."/>
            <person name="Sitrit Y."/>
            <person name="Splivallo R."/>
            <person name="Traeger S."/>
            <person name="Wang M."/>
            <person name="Zifcakova L."/>
            <person name="Wipf D."/>
            <person name="Zambonelli A."/>
            <person name="Paolocci F."/>
            <person name="Nowrousian M."/>
            <person name="Ottonello S."/>
            <person name="Baldrian P."/>
            <person name="Spatafora J.W."/>
            <person name="Henrissat B."/>
            <person name="Nagy L.G."/>
            <person name="Aury J.M."/>
            <person name="Wincker P."/>
            <person name="Grigoriev I.V."/>
            <person name="Bonfante P."/>
            <person name="Martin F.M."/>
        </authorList>
    </citation>
    <scope>NUCLEOTIDE SEQUENCE [LARGE SCALE GENOMIC DNA]</scope>
    <source>
        <strain evidence="2 3">RN42</strain>
    </source>
</reference>
<dbReference type="AlphaFoldDB" id="A0A3N4HEW3"/>
<accession>A0A3N4HEW3</accession>
<keyword evidence="3" id="KW-1185">Reference proteome</keyword>
<organism evidence="2 3">
    <name type="scientific">Ascobolus immersus RN42</name>
    <dbReference type="NCBI Taxonomy" id="1160509"/>
    <lineage>
        <taxon>Eukaryota</taxon>
        <taxon>Fungi</taxon>
        <taxon>Dikarya</taxon>
        <taxon>Ascomycota</taxon>
        <taxon>Pezizomycotina</taxon>
        <taxon>Pezizomycetes</taxon>
        <taxon>Pezizales</taxon>
        <taxon>Ascobolaceae</taxon>
        <taxon>Ascobolus</taxon>
    </lineage>
</organism>
<feature type="region of interest" description="Disordered" evidence="1">
    <location>
        <begin position="59"/>
        <end position="87"/>
    </location>
</feature>
<evidence type="ECO:0000256" key="1">
    <source>
        <dbReference type="SAM" id="MobiDB-lite"/>
    </source>
</evidence>
<feature type="region of interest" description="Disordered" evidence="1">
    <location>
        <begin position="1"/>
        <end position="42"/>
    </location>
</feature>
<evidence type="ECO:0000313" key="2">
    <source>
        <dbReference type="EMBL" id="RPA71448.1"/>
    </source>
</evidence>
<evidence type="ECO:0000313" key="3">
    <source>
        <dbReference type="Proteomes" id="UP000275078"/>
    </source>
</evidence>
<dbReference type="Proteomes" id="UP000275078">
    <property type="component" value="Unassembled WGS sequence"/>
</dbReference>
<feature type="compositionally biased region" description="Polar residues" evidence="1">
    <location>
        <begin position="76"/>
        <end position="87"/>
    </location>
</feature>
<dbReference type="EMBL" id="ML119928">
    <property type="protein sequence ID" value="RPA71448.1"/>
    <property type="molecule type" value="Genomic_DNA"/>
</dbReference>
<gene>
    <name evidence="2" type="ORF">BJ508DRAFT_91978</name>
</gene>
<sequence length="87" mass="9950">MTSTSSGRIARLPQLFHTKSHTGRSSTLDHKQNHKYNRSISYSTTPLRKLHLSISYKHCLHHSTPQTPQPRPSRFPPTSNRPVLSHV</sequence>
<protein>
    <submittedName>
        <fullName evidence="2">Uncharacterized protein</fullName>
    </submittedName>
</protein>